<proteinExistence type="predicted"/>
<name>A0A1B0BJA7_9MUSC</name>
<keyword evidence="2" id="KW-1185">Reference proteome</keyword>
<evidence type="ECO:0000313" key="1">
    <source>
        <dbReference type="EnsemblMetazoa" id="GPPI031962-PA"/>
    </source>
</evidence>
<dbReference type="AlphaFoldDB" id="A0A1B0BJA7"/>
<reference evidence="2" key="1">
    <citation type="submission" date="2015-01" db="EMBL/GenBank/DDBJ databases">
        <authorList>
            <person name="Aksoy S."/>
            <person name="Warren W."/>
            <person name="Wilson R.K."/>
        </authorList>
    </citation>
    <scope>NUCLEOTIDE SEQUENCE [LARGE SCALE GENOMIC DNA]</scope>
    <source>
        <strain evidence="2">IAEA</strain>
    </source>
</reference>
<sequence length="141" mass="16186">MASSYFAELHMPILFQSYVTYAVVESAIAASKYSILFQGLLKTDYIAQAQRVSIIALNISNSILIKFLNGKYWSKERLHQLVQYDCSNSEMKNAEGWLRHIYLPSIYLSNISVEEGNELLKPESKFMLHRALFLLILTSRS</sequence>
<evidence type="ECO:0000313" key="2">
    <source>
        <dbReference type="Proteomes" id="UP000092460"/>
    </source>
</evidence>
<dbReference type="Proteomes" id="UP000092460">
    <property type="component" value="Unassembled WGS sequence"/>
</dbReference>
<dbReference type="EnsemblMetazoa" id="GPPI031962-RA">
    <property type="protein sequence ID" value="GPPI031962-PA"/>
    <property type="gene ID" value="GPPI031962"/>
</dbReference>
<dbReference type="VEuPathDB" id="VectorBase:GPPI031962"/>
<dbReference type="EMBL" id="JXJN01015354">
    <property type="status" value="NOT_ANNOTATED_CDS"/>
    <property type="molecule type" value="Genomic_DNA"/>
</dbReference>
<organism evidence="1 2">
    <name type="scientific">Glossina palpalis gambiensis</name>
    <dbReference type="NCBI Taxonomy" id="67801"/>
    <lineage>
        <taxon>Eukaryota</taxon>
        <taxon>Metazoa</taxon>
        <taxon>Ecdysozoa</taxon>
        <taxon>Arthropoda</taxon>
        <taxon>Hexapoda</taxon>
        <taxon>Insecta</taxon>
        <taxon>Pterygota</taxon>
        <taxon>Neoptera</taxon>
        <taxon>Endopterygota</taxon>
        <taxon>Diptera</taxon>
        <taxon>Brachycera</taxon>
        <taxon>Muscomorpha</taxon>
        <taxon>Hippoboscoidea</taxon>
        <taxon>Glossinidae</taxon>
        <taxon>Glossina</taxon>
    </lineage>
</organism>
<protein>
    <submittedName>
        <fullName evidence="1">Uncharacterized protein</fullName>
    </submittedName>
</protein>
<reference evidence="1" key="2">
    <citation type="submission" date="2020-05" db="UniProtKB">
        <authorList>
            <consortium name="EnsemblMetazoa"/>
        </authorList>
    </citation>
    <scope>IDENTIFICATION</scope>
    <source>
        <strain evidence="1">IAEA</strain>
    </source>
</reference>
<accession>A0A1B0BJA7</accession>
<dbReference type="EMBL" id="JXJN01015355">
    <property type="status" value="NOT_ANNOTATED_CDS"/>
    <property type="molecule type" value="Genomic_DNA"/>
</dbReference>